<evidence type="ECO:0000313" key="3">
    <source>
        <dbReference type="EMBL" id="RUS24968.1"/>
    </source>
</evidence>
<protein>
    <submittedName>
        <fullName evidence="3">Uncharacterized protein</fullName>
    </submittedName>
</protein>
<organism evidence="3 4">
    <name type="scientific">Jimgerdemannia flammicorona</name>
    <dbReference type="NCBI Taxonomy" id="994334"/>
    <lineage>
        <taxon>Eukaryota</taxon>
        <taxon>Fungi</taxon>
        <taxon>Fungi incertae sedis</taxon>
        <taxon>Mucoromycota</taxon>
        <taxon>Mucoromycotina</taxon>
        <taxon>Endogonomycetes</taxon>
        <taxon>Endogonales</taxon>
        <taxon>Endogonaceae</taxon>
        <taxon>Jimgerdemannia</taxon>
    </lineage>
</organism>
<feature type="region of interest" description="Disordered" evidence="1">
    <location>
        <begin position="293"/>
        <end position="312"/>
    </location>
</feature>
<keyword evidence="2" id="KW-1133">Transmembrane helix</keyword>
<keyword evidence="2" id="KW-0812">Transmembrane</keyword>
<feature type="transmembrane region" description="Helical" evidence="2">
    <location>
        <begin position="138"/>
        <end position="159"/>
    </location>
</feature>
<accession>A0A433Q5B5</accession>
<dbReference type="AlphaFoldDB" id="A0A433Q5B5"/>
<feature type="compositionally biased region" description="Low complexity" evidence="1">
    <location>
        <begin position="293"/>
        <end position="303"/>
    </location>
</feature>
<evidence type="ECO:0000256" key="2">
    <source>
        <dbReference type="SAM" id="Phobius"/>
    </source>
</evidence>
<dbReference type="Proteomes" id="UP000274822">
    <property type="component" value="Unassembled WGS sequence"/>
</dbReference>
<keyword evidence="2" id="KW-0472">Membrane</keyword>
<dbReference type="EMBL" id="RBNJ01014426">
    <property type="protein sequence ID" value="RUS24968.1"/>
    <property type="molecule type" value="Genomic_DNA"/>
</dbReference>
<feature type="transmembrane region" description="Helical" evidence="2">
    <location>
        <begin position="248"/>
        <end position="268"/>
    </location>
</feature>
<comment type="caution">
    <text evidence="3">The sequence shown here is derived from an EMBL/GenBank/DDBJ whole genome shotgun (WGS) entry which is preliminary data.</text>
</comment>
<evidence type="ECO:0000256" key="1">
    <source>
        <dbReference type="SAM" id="MobiDB-lite"/>
    </source>
</evidence>
<reference evidence="3 4" key="1">
    <citation type="journal article" date="2018" name="New Phytol.">
        <title>Phylogenomics of Endogonaceae and evolution of mycorrhizas within Mucoromycota.</title>
        <authorList>
            <person name="Chang Y."/>
            <person name="Desiro A."/>
            <person name="Na H."/>
            <person name="Sandor L."/>
            <person name="Lipzen A."/>
            <person name="Clum A."/>
            <person name="Barry K."/>
            <person name="Grigoriev I.V."/>
            <person name="Martin F.M."/>
            <person name="Stajich J.E."/>
            <person name="Smith M.E."/>
            <person name="Bonito G."/>
            <person name="Spatafora J.W."/>
        </authorList>
    </citation>
    <scope>NUCLEOTIDE SEQUENCE [LARGE SCALE GENOMIC DNA]</scope>
    <source>
        <strain evidence="3 4">AD002</strain>
    </source>
</reference>
<keyword evidence="4" id="KW-1185">Reference proteome</keyword>
<name>A0A433Q5B5_9FUNG</name>
<gene>
    <name evidence="3" type="ORF">BC938DRAFT_472819</name>
</gene>
<feature type="transmembrane region" description="Helical" evidence="2">
    <location>
        <begin position="171"/>
        <end position="195"/>
    </location>
</feature>
<sequence length="312" mass="34154">MTFKQSPWFGKKADMSRFETPHGMRVPPVEIPYPHQLYSLVPSVFGILAILFQIIVLFGIPQKFSPAIRAINFISVQSSSNNILGAIQGVGLPSYLAFSLLGYCVTDSGASGLSRCKLGFGSETGFINFLDKLGPGTIHSMMIVFYVICILTSLGAVVAGLRSRAPVKASLFYTAVAMILSLIALISAAILLGIAKGFFSLTMDVFKGMGMTVNDGAAFVITKIYIVFLVFTTIGFAIKVLWYYRKALGVYMLVIEVITGVWFVKQAVKYFMNRKDKMKDSVKKGVQNRMQISVHSTSQSSSQNGVQDNEKV</sequence>
<evidence type="ECO:0000313" key="4">
    <source>
        <dbReference type="Proteomes" id="UP000274822"/>
    </source>
</evidence>
<proteinExistence type="predicted"/>
<feature type="transmembrane region" description="Helical" evidence="2">
    <location>
        <begin position="216"/>
        <end position="242"/>
    </location>
</feature>
<feature type="transmembrane region" description="Helical" evidence="2">
    <location>
        <begin position="37"/>
        <end position="60"/>
    </location>
</feature>